<name>A0A4Q0VNB3_9BACI</name>
<dbReference type="OrthoDB" id="820708at2"/>
<dbReference type="Pfam" id="PF00535">
    <property type="entry name" value="Glycos_transf_2"/>
    <property type="match status" value="1"/>
</dbReference>
<gene>
    <name evidence="2" type="ORF">DS745_22410</name>
</gene>
<dbReference type="PANTHER" id="PTHR15046">
    <property type="entry name" value="GLYCO_TRANS_2-LIKE DOMAIN-CONTAINING PROTEIN"/>
    <property type="match status" value="1"/>
</dbReference>
<dbReference type="Proteomes" id="UP000290649">
    <property type="component" value="Unassembled WGS sequence"/>
</dbReference>
<dbReference type="SUPFAM" id="SSF53448">
    <property type="entry name" value="Nucleotide-diphospho-sugar transferases"/>
    <property type="match status" value="1"/>
</dbReference>
<dbReference type="InterPro" id="IPR001173">
    <property type="entry name" value="Glyco_trans_2-like"/>
</dbReference>
<comment type="caution">
    <text evidence="2">The sequence shown here is derived from an EMBL/GenBank/DDBJ whole genome shotgun (WGS) entry which is preliminary data.</text>
</comment>
<dbReference type="AlphaFoldDB" id="A0A4Q0VNB3"/>
<evidence type="ECO:0000313" key="2">
    <source>
        <dbReference type="EMBL" id="RXI96466.1"/>
    </source>
</evidence>
<dbReference type="PANTHER" id="PTHR15046:SF3">
    <property type="entry name" value="BETA-1,4 N-ACETYLGALACTOSAMINYLTRANSFERASE 2-LIKE"/>
    <property type="match status" value="1"/>
</dbReference>
<reference evidence="2 3" key="1">
    <citation type="journal article" date="2019" name="Int. J. Syst. Evol. Microbiol.">
        <title>Anaerobacillus alkaliphilus sp. nov., a novel alkaliphilic and moderately halophilic bacterium.</title>
        <authorList>
            <person name="Borsodi A.K."/>
            <person name="Aszalos J.M."/>
            <person name="Bihari P."/>
            <person name="Nagy I."/>
            <person name="Schumann P."/>
            <person name="Sproer C."/>
            <person name="Kovacs A.L."/>
            <person name="Boka K."/>
            <person name="Dobosy P."/>
            <person name="Ovari M."/>
            <person name="Szili-Kovacs T."/>
            <person name="Toth E."/>
        </authorList>
    </citation>
    <scope>NUCLEOTIDE SEQUENCE [LARGE SCALE GENOMIC DNA]</scope>
    <source>
        <strain evidence="2 3">B16-10</strain>
    </source>
</reference>
<proteinExistence type="predicted"/>
<dbReference type="CDD" id="cd00761">
    <property type="entry name" value="Glyco_tranf_GTA_type"/>
    <property type="match status" value="1"/>
</dbReference>
<organism evidence="2 3">
    <name type="scientific">Anaerobacillus alkaliphilus</name>
    <dbReference type="NCBI Taxonomy" id="1548597"/>
    <lineage>
        <taxon>Bacteria</taxon>
        <taxon>Bacillati</taxon>
        <taxon>Bacillota</taxon>
        <taxon>Bacilli</taxon>
        <taxon>Bacillales</taxon>
        <taxon>Bacillaceae</taxon>
        <taxon>Anaerobacillus</taxon>
    </lineage>
</organism>
<evidence type="ECO:0000313" key="3">
    <source>
        <dbReference type="Proteomes" id="UP000290649"/>
    </source>
</evidence>
<dbReference type="RefSeq" id="WP_129080443.1">
    <property type="nucleotide sequence ID" value="NZ_QOUX01000047.1"/>
</dbReference>
<evidence type="ECO:0000259" key="1">
    <source>
        <dbReference type="Pfam" id="PF00535"/>
    </source>
</evidence>
<dbReference type="GO" id="GO:0016740">
    <property type="term" value="F:transferase activity"/>
    <property type="evidence" value="ECO:0007669"/>
    <property type="project" value="UniProtKB-KW"/>
</dbReference>
<keyword evidence="2" id="KW-0808">Transferase</keyword>
<keyword evidence="3" id="KW-1185">Reference proteome</keyword>
<dbReference type="InterPro" id="IPR029044">
    <property type="entry name" value="Nucleotide-diphossugar_trans"/>
</dbReference>
<protein>
    <submittedName>
        <fullName evidence="2">Glycosyltransferase</fullName>
    </submittedName>
</protein>
<accession>A0A4Q0VNB3</accession>
<feature type="domain" description="Glycosyltransferase 2-like" evidence="1">
    <location>
        <begin position="11"/>
        <end position="136"/>
    </location>
</feature>
<dbReference type="EMBL" id="QOUX01000047">
    <property type="protein sequence ID" value="RXI96466.1"/>
    <property type="molecule type" value="Genomic_DNA"/>
</dbReference>
<dbReference type="Gene3D" id="3.90.550.10">
    <property type="entry name" value="Spore Coat Polysaccharide Biosynthesis Protein SpsA, Chain A"/>
    <property type="match status" value="1"/>
</dbReference>
<sequence>MASDLSQKVTAIIKTFERKDCLDNLIRSIKKYYPDLPIIVVDDSKNPVPRDDVEYHILPFDSGVSKGRNFLVNQVKTPYVLILDDDYEFIHETKIEKFVDVLENSTIDLVGGRWVMYDKNREKYRIHSYHGKLIIEDNVMYHTKNSNGKEYGYKLYDIIHQFYLARTETMKNHPWDEGQKVNDHIDFFLNYKDTLKIALHPEVFIYHNKYRDELYSKFRNRQSIYRPKYYQKHGFAERKRVKSHWQSPRKVMHFLSKETINRFRLKE</sequence>